<comment type="caution">
    <text evidence="5">The sequence shown here is derived from an EMBL/GenBank/DDBJ whole genome shotgun (WGS) entry which is preliminary data.</text>
</comment>
<dbReference type="Pfam" id="PF00201">
    <property type="entry name" value="UDPGT"/>
    <property type="match status" value="1"/>
</dbReference>
<reference evidence="5 6" key="1">
    <citation type="submission" date="2024-11" db="EMBL/GenBank/DDBJ databases">
        <title>A near-complete genome assembly of Cinchona calisaya.</title>
        <authorList>
            <person name="Lian D.C."/>
            <person name="Zhao X.W."/>
            <person name="Wei L."/>
        </authorList>
    </citation>
    <scope>NUCLEOTIDE SEQUENCE [LARGE SCALE GENOMIC DNA]</scope>
    <source>
        <tissue evidence="5">Nenye</tissue>
    </source>
</reference>
<keyword evidence="6" id="KW-1185">Reference proteome</keyword>
<keyword evidence="3" id="KW-0328">Glycosyltransferase</keyword>
<dbReference type="PANTHER" id="PTHR48047">
    <property type="entry name" value="GLYCOSYLTRANSFERASE"/>
    <property type="match status" value="1"/>
</dbReference>
<dbReference type="EC" id="2.4.1.-" evidence="4"/>
<dbReference type="AlphaFoldDB" id="A0ABD3AYN9"/>
<evidence type="ECO:0000313" key="5">
    <source>
        <dbReference type="EMBL" id="KAL3536211.1"/>
    </source>
</evidence>
<evidence type="ECO:0000256" key="2">
    <source>
        <dbReference type="ARBA" id="ARBA00022679"/>
    </source>
</evidence>
<evidence type="ECO:0000256" key="4">
    <source>
        <dbReference type="RuleBase" id="RU362057"/>
    </source>
</evidence>
<comment type="similarity">
    <text evidence="1 3">Belongs to the UDP-glycosyltransferase family.</text>
</comment>
<dbReference type="EMBL" id="JBJUIK010000002">
    <property type="protein sequence ID" value="KAL3536211.1"/>
    <property type="molecule type" value="Genomic_DNA"/>
</dbReference>
<evidence type="ECO:0000256" key="1">
    <source>
        <dbReference type="ARBA" id="ARBA00009995"/>
    </source>
</evidence>
<dbReference type="GO" id="GO:0016757">
    <property type="term" value="F:glycosyltransferase activity"/>
    <property type="evidence" value="ECO:0007669"/>
    <property type="project" value="UniProtKB-KW"/>
</dbReference>
<sequence>MASQPEHLHFLLIPLMSQSHIIPLTDFAKSLASRGPLVSMITTPKNAIRLKPLTDYATRENLKIQLIPIPFPGQQVGLPEGCENSESLPSTSFTKAFLDACSLMQESIENAAKNLDPKPSCIVSTNALLWTQNLAQNLGIPRYVFQTVSSFTLLCADRIGKVLRSGWPEDLEPVLLPDLPHKIEFRKSQLPERSSRKGSDDQWKEVQDLAAGTLVNSFEEMEGWYVEEQKKHIKNYWDIGPVSLINNIGSSGTAKNDDHHSLKWLNSMKPNSVIYACFGSLCHLSFSQLREIGLGLEASGSPFIWVIREPDYSAEVEKWLKDEKFEERVKGIVVRGWAPQVPILSHSSVGGFLTHCGWNSTLEAVCAGVPMLCWPMFNEQFFNEKFVVDVLKIGVRIGVETDTKVGEEEKALVESEQIKAAIDQIMDEGEEGEERRKTARKLSEMAINAIQEGGSSYRNITLLIQDVLQLQLATGKANEF</sequence>
<keyword evidence="2 3" id="KW-0808">Transferase</keyword>
<evidence type="ECO:0000256" key="3">
    <source>
        <dbReference type="RuleBase" id="RU003718"/>
    </source>
</evidence>
<gene>
    <name evidence="5" type="ORF">ACH5RR_004672</name>
</gene>
<dbReference type="SUPFAM" id="SSF53756">
    <property type="entry name" value="UDP-Glycosyltransferase/glycogen phosphorylase"/>
    <property type="match status" value="1"/>
</dbReference>
<dbReference type="Gene3D" id="3.40.50.2000">
    <property type="entry name" value="Glycogen Phosphorylase B"/>
    <property type="match status" value="2"/>
</dbReference>
<dbReference type="InterPro" id="IPR035595">
    <property type="entry name" value="UDP_glycos_trans_CS"/>
</dbReference>
<dbReference type="CDD" id="cd03784">
    <property type="entry name" value="GT1_Gtf-like"/>
    <property type="match status" value="1"/>
</dbReference>
<dbReference type="PANTHER" id="PTHR48047:SF182">
    <property type="entry name" value="GLYCOSYLTRANSFERASE"/>
    <property type="match status" value="1"/>
</dbReference>
<dbReference type="InterPro" id="IPR002213">
    <property type="entry name" value="UDP_glucos_trans"/>
</dbReference>
<organism evidence="5 6">
    <name type="scientific">Cinchona calisaya</name>
    <dbReference type="NCBI Taxonomy" id="153742"/>
    <lineage>
        <taxon>Eukaryota</taxon>
        <taxon>Viridiplantae</taxon>
        <taxon>Streptophyta</taxon>
        <taxon>Embryophyta</taxon>
        <taxon>Tracheophyta</taxon>
        <taxon>Spermatophyta</taxon>
        <taxon>Magnoliopsida</taxon>
        <taxon>eudicotyledons</taxon>
        <taxon>Gunneridae</taxon>
        <taxon>Pentapetalae</taxon>
        <taxon>asterids</taxon>
        <taxon>lamiids</taxon>
        <taxon>Gentianales</taxon>
        <taxon>Rubiaceae</taxon>
        <taxon>Cinchonoideae</taxon>
        <taxon>Cinchoneae</taxon>
        <taxon>Cinchona</taxon>
    </lineage>
</organism>
<protein>
    <recommendedName>
        <fullName evidence="4">Glycosyltransferase</fullName>
        <ecNumber evidence="4">2.4.1.-</ecNumber>
    </recommendedName>
</protein>
<evidence type="ECO:0000313" key="6">
    <source>
        <dbReference type="Proteomes" id="UP001630127"/>
    </source>
</evidence>
<proteinExistence type="inferred from homology"/>
<accession>A0ABD3AYN9</accession>
<dbReference type="Proteomes" id="UP001630127">
    <property type="component" value="Unassembled WGS sequence"/>
</dbReference>
<name>A0ABD3AYN9_9GENT</name>
<dbReference type="PROSITE" id="PS00375">
    <property type="entry name" value="UDPGT"/>
    <property type="match status" value="1"/>
</dbReference>
<dbReference type="FunFam" id="3.40.50.2000:FF:000047">
    <property type="entry name" value="Glycosyltransferase"/>
    <property type="match status" value="1"/>
</dbReference>